<dbReference type="GO" id="GO:0006260">
    <property type="term" value="P:DNA replication"/>
    <property type="evidence" value="ECO:0007669"/>
    <property type="project" value="InterPro"/>
</dbReference>
<accession>A0A8G2BWL9</accession>
<comment type="caution">
    <text evidence="2">The sequence shown here is derived from an EMBL/GenBank/DDBJ whole genome shotgun (WGS) entry which is preliminary data.</text>
</comment>
<evidence type="ECO:0000313" key="2">
    <source>
        <dbReference type="EMBL" id="SEF90433.1"/>
    </source>
</evidence>
<name>A0A8G2BWL9_9BACT</name>
<feature type="domain" description="Replication-associated protein G2P N-terminal" evidence="1">
    <location>
        <begin position="1"/>
        <end position="187"/>
    </location>
</feature>
<gene>
    <name evidence="2" type="ORF">SAMN05444001_10966</name>
</gene>
<dbReference type="Proteomes" id="UP000236725">
    <property type="component" value="Unassembled WGS sequence"/>
</dbReference>
<protein>
    <recommendedName>
        <fullName evidence="1">Replication-associated protein G2P N-terminal domain-containing protein</fullName>
    </recommendedName>
</protein>
<evidence type="ECO:0000313" key="3">
    <source>
        <dbReference type="Proteomes" id="UP000236725"/>
    </source>
</evidence>
<dbReference type="Pfam" id="PF05144">
    <property type="entry name" value="Phage_CRI"/>
    <property type="match status" value="1"/>
</dbReference>
<dbReference type="InterPro" id="IPR022686">
    <property type="entry name" value="G2P_N"/>
</dbReference>
<reference evidence="2 3" key="1">
    <citation type="submission" date="2016-10" db="EMBL/GenBank/DDBJ databases">
        <authorList>
            <person name="Varghese N."/>
            <person name="Submissions S."/>
        </authorList>
    </citation>
    <scope>NUCLEOTIDE SEQUENCE [LARGE SCALE GENOMIC DNA]</scope>
    <source>
        <strain evidence="2 3">DSM 29073</strain>
    </source>
</reference>
<evidence type="ECO:0000259" key="1">
    <source>
        <dbReference type="Pfam" id="PF05144"/>
    </source>
</evidence>
<dbReference type="AlphaFoldDB" id="A0A8G2BWL9"/>
<organism evidence="2 3">
    <name type="scientific">Parabacteroides chinchillae</name>
    <dbReference type="NCBI Taxonomy" id="871327"/>
    <lineage>
        <taxon>Bacteria</taxon>
        <taxon>Pseudomonadati</taxon>
        <taxon>Bacteroidota</taxon>
        <taxon>Bacteroidia</taxon>
        <taxon>Bacteroidales</taxon>
        <taxon>Tannerellaceae</taxon>
        <taxon>Parabacteroides</taxon>
    </lineage>
</organism>
<dbReference type="RefSeq" id="WP_103983419.1">
    <property type="nucleotide sequence ID" value="NZ_FNVS01000009.1"/>
</dbReference>
<keyword evidence="3" id="KW-1185">Reference proteome</keyword>
<dbReference type="EMBL" id="FNVS01000009">
    <property type="protein sequence ID" value="SEF90433.1"/>
    <property type="molecule type" value="Genomic_DNA"/>
</dbReference>
<sequence length="319" mass="37327">MYDTIHLILKENDLDIPISFKEEVACNIEIDEKKSTISKIYGHIDNMSVMITGKTLSVIGSLTSYTKGNNIKGMVFSEVKKAIESLSKTLNVPLEKAKVKRIDIAQTFTMQFEPRLYLPKLYYLSGFSRSNISGTSLYFGKESKRKSGENLQLLFYDKNAELRNSDGYPLVQKSRNLLRYELRIKNVKYTFKRKIRCLELFSEDFYRELINLWYSMYKSIEKRLESLEDYCEIKLNGKKDLYETCLRLCVMAFNMEEEVEIASKKGKVTAQNKSNVLKKIKEIKEELRKKHPILSMIDELNKKIKKEYEEQIKGLEKEA</sequence>
<proteinExistence type="predicted"/>